<dbReference type="InterPro" id="IPR056621">
    <property type="entry name" value="FN3_IL27B_N"/>
</dbReference>
<dbReference type="Proteomes" id="UP001314169">
    <property type="component" value="Chromosome 5"/>
</dbReference>
<dbReference type="InterPro" id="IPR003530">
    <property type="entry name" value="Hematopoietin_rcpt_L_F3_CS"/>
</dbReference>
<evidence type="ECO:0000256" key="1">
    <source>
        <dbReference type="ARBA" id="ARBA00010890"/>
    </source>
</evidence>
<sequence length="246" mass="27040">MAPRLLLALVLWAGCLPCSGSEAPTQSRVWCRAFRYPIAVDCFWTLPPAADSARPASVIATYRLGVAAHGESQPCLRPTPEASSCTIPDVHMFSMVPYLLNITAVHPSGSSSSSFVTFVPEHIIKPDPPEGVHLRPLHGQGLWVQWEPPRSWPFPEIFSLKYWIRYKRHGAARFRQVGPIEATSFTLRAVRPHARYCIQVAAQDLTDYGQPSNWSLPATATAALGQEQGLSRPLPLPATYSKADGT</sequence>
<dbReference type="InterPro" id="IPR036116">
    <property type="entry name" value="FN3_sf"/>
</dbReference>
<name>A0ABP0A544_PIPNA</name>
<dbReference type="InterPro" id="IPR013783">
    <property type="entry name" value="Ig-like_fold"/>
</dbReference>
<evidence type="ECO:0000256" key="4">
    <source>
        <dbReference type="ARBA" id="ARBA00023180"/>
    </source>
</evidence>
<keyword evidence="4" id="KW-0325">Glycoprotein</keyword>
<keyword evidence="9" id="KW-1185">Reference proteome</keyword>
<evidence type="ECO:0000256" key="3">
    <source>
        <dbReference type="ARBA" id="ARBA00022737"/>
    </source>
</evidence>
<accession>A0ABP0A544</accession>
<evidence type="ECO:0000313" key="9">
    <source>
        <dbReference type="Proteomes" id="UP001314169"/>
    </source>
</evidence>
<evidence type="ECO:0000256" key="5">
    <source>
        <dbReference type="SAM" id="MobiDB-lite"/>
    </source>
</evidence>
<dbReference type="Pfam" id="PF00041">
    <property type="entry name" value="fn3"/>
    <property type="match status" value="1"/>
</dbReference>
<keyword evidence="3" id="KW-0677">Repeat</keyword>
<feature type="domain" description="Fibronectin type-III" evidence="7">
    <location>
        <begin position="128"/>
        <end position="224"/>
    </location>
</feature>
<dbReference type="SMART" id="SM00060">
    <property type="entry name" value="FN3"/>
    <property type="match status" value="1"/>
</dbReference>
<proteinExistence type="inferred from homology"/>
<dbReference type="Gene3D" id="2.60.40.10">
    <property type="entry name" value="Immunoglobulins"/>
    <property type="match status" value="2"/>
</dbReference>
<gene>
    <name evidence="8" type="ORF">MPIPNATIZW_LOCUS13926</name>
</gene>
<protein>
    <recommendedName>
        <fullName evidence="7">Fibronectin type-III domain-containing protein</fullName>
    </recommendedName>
</protein>
<feature type="chain" id="PRO_5047005279" description="Fibronectin type-III domain-containing protein" evidence="6">
    <location>
        <begin position="22"/>
        <end position="246"/>
    </location>
</feature>
<reference evidence="8" key="1">
    <citation type="submission" date="2023-12" db="EMBL/GenBank/DDBJ databases">
        <authorList>
            <person name="Brown T."/>
        </authorList>
    </citation>
    <scope>NUCLEOTIDE SEQUENCE</scope>
</reference>
<dbReference type="PROSITE" id="PS01354">
    <property type="entry name" value="HEMATOPO_REC_L_F3"/>
    <property type="match status" value="1"/>
</dbReference>
<dbReference type="PANTHER" id="PTHR48483">
    <property type="entry name" value="INTERLEUKIN-27 SUBUNIT BETA"/>
    <property type="match status" value="1"/>
</dbReference>
<dbReference type="PANTHER" id="PTHR48483:SF2">
    <property type="entry name" value="INTERLEUKIN-27 SUBUNIT BETA"/>
    <property type="match status" value="1"/>
</dbReference>
<dbReference type="SUPFAM" id="SSF49265">
    <property type="entry name" value="Fibronectin type III"/>
    <property type="match status" value="2"/>
</dbReference>
<evidence type="ECO:0000259" key="7">
    <source>
        <dbReference type="PROSITE" id="PS50853"/>
    </source>
</evidence>
<dbReference type="CDD" id="cd00063">
    <property type="entry name" value="FN3"/>
    <property type="match status" value="1"/>
</dbReference>
<keyword evidence="2 6" id="KW-0732">Signal</keyword>
<dbReference type="PROSITE" id="PS50853">
    <property type="entry name" value="FN3"/>
    <property type="match status" value="1"/>
</dbReference>
<evidence type="ECO:0000313" key="8">
    <source>
        <dbReference type="EMBL" id="CAK6445620.1"/>
    </source>
</evidence>
<comment type="similarity">
    <text evidence="1">Belongs to the type I cytokine receptor family. Type 3 subfamily.</text>
</comment>
<evidence type="ECO:0000256" key="2">
    <source>
        <dbReference type="ARBA" id="ARBA00022729"/>
    </source>
</evidence>
<dbReference type="Pfam" id="PF24031">
    <property type="entry name" value="FN3_IL27B_N"/>
    <property type="match status" value="1"/>
</dbReference>
<dbReference type="InterPro" id="IPR003961">
    <property type="entry name" value="FN3_dom"/>
</dbReference>
<feature type="signal peptide" evidence="6">
    <location>
        <begin position="1"/>
        <end position="21"/>
    </location>
</feature>
<feature type="region of interest" description="Disordered" evidence="5">
    <location>
        <begin position="227"/>
        <end position="246"/>
    </location>
</feature>
<dbReference type="EMBL" id="OY882862">
    <property type="protein sequence ID" value="CAK6445620.1"/>
    <property type="molecule type" value="Genomic_DNA"/>
</dbReference>
<dbReference type="InterPro" id="IPR053073">
    <property type="entry name" value="IL11/IL27_subunit_beta"/>
</dbReference>
<dbReference type="PROSITE" id="PS51257">
    <property type="entry name" value="PROKAR_LIPOPROTEIN"/>
    <property type="match status" value="1"/>
</dbReference>
<evidence type="ECO:0000256" key="6">
    <source>
        <dbReference type="SAM" id="SignalP"/>
    </source>
</evidence>
<organism evidence="8 9">
    <name type="scientific">Pipistrellus nathusii</name>
    <name type="common">Nathusius' pipistrelle</name>
    <dbReference type="NCBI Taxonomy" id="59473"/>
    <lineage>
        <taxon>Eukaryota</taxon>
        <taxon>Metazoa</taxon>
        <taxon>Chordata</taxon>
        <taxon>Craniata</taxon>
        <taxon>Vertebrata</taxon>
        <taxon>Euteleostomi</taxon>
        <taxon>Mammalia</taxon>
        <taxon>Eutheria</taxon>
        <taxon>Laurasiatheria</taxon>
        <taxon>Chiroptera</taxon>
        <taxon>Yangochiroptera</taxon>
        <taxon>Vespertilionidae</taxon>
        <taxon>Pipistrellus</taxon>
    </lineage>
</organism>